<dbReference type="Pfam" id="PF00920">
    <property type="entry name" value="ILVD_EDD_N"/>
    <property type="match status" value="1"/>
</dbReference>
<organism evidence="18 19">
    <name type="scientific">Bacillus taeanensis</name>
    <dbReference type="NCBI Taxonomy" id="273032"/>
    <lineage>
        <taxon>Bacteria</taxon>
        <taxon>Bacillati</taxon>
        <taxon>Bacillota</taxon>
        <taxon>Bacilli</taxon>
        <taxon>Bacillales</taxon>
        <taxon>Bacillaceae</taxon>
        <taxon>Bacillus</taxon>
    </lineage>
</organism>
<dbReference type="InterPro" id="IPR037237">
    <property type="entry name" value="IlvD/EDD_N"/>
</dbReference>
<dbReference type="InterPro" id="IPR020558">
    <property type="entry name" value="DiOHA_6PGluconate_deHydtase_CS"/>
</dbReference>
<dbReference type="Gene3D" id="3.50.30.80">
    <property type="entry name" value="IlvD/EDD C-terminal domain-like"/>
    <property type="match status" value="1"/>
</dbReference>
<feature type="domain" description="Dihydroxy-acid/6-phosphogluconate dehydratase C-terminal" evidence="17">
    <location>
        <begin position="372"/>
        <end position="561"/>
    </location>
</feature>
<dbReference type="SUPFAM" id="SSF52016">
    <property type="entry name" value="LeuD/IlvD-like"/>
    <property type="match status" value="1"/>
</dbReference>
<evidence type="ECO:0000256" key="14">
    <source>
        <dbReference type="ARBA" id="ARBA00029490"/>
    </source>
</evidence>
<comment type="cofactor">
    <cofactor evidence="15">
        <name>[2Fe-2S] cluster</name>
        <dbReference type="ChEBI" id="CHEBI:190135"/>
    </cofactor>
    <text evidence="15">Binds 1 [2Fe-2S] cluster per subunit. This cluster acts as a Lewis acid cofactor.</text>
</comment>
<evidence type="ECO:0000256" key="12">
    <source>
        <dbReference type="ARBA" id="ARBA00029436"/>
    </source>
</evidence>
<feature type="binding site" evidence="15">
    <location>
        <position position="90"/>
    </location>
    <ligand>
        <name>Mg(2+)</name>
        <dbReference type="ChEBI" id="CHEBI:18420"/>
    </ligand>
</feature>
<evidence type="ECO:0000259" key="16">
    <source>
        <dbReference type="Pfam" id="PF00920"/>
    </source>
</evidence>
<keyword evidence="5 15" id="KW-0479">Metal-binding</keyword>
<keyword evidence="8 15" id="KW-0411">Iron-sulfur</keyword>
<dbReference type="InterPro" id="IPR000581">
    <property type="entry name" value="ILV_EDD_N"/>
</dbReference>
<gene>
    <name evidence="15 18" type="primary">ilvD</name>
    <name evidence="18" type="ORF">DS031_11185</name>
</gene>
<comment type="cofactor">
    <cofactor evidence="1 15">
        <name>Mg(2+)</name>
        <dbReference type="ChEBI" id="CHEBI:18420"/>
    </cofactor>
</comment>
<feature type="domain" description="Dihydroxy-acid/6-phosphogluconate dehydratase N-terminal" evidence="16">
    <location>
        <begin position="43"/>
        <end position="360"/>
    </location>
</feature>
<evidence type="ECO:0000256" key="11">
    <source>
        <dbReference type="ARBA" id="ARBA00029304"/>
    </source>
</evidence>
<feature type="binding site" description="via carbamate group" evidence="15">
    <location>
        <position position="133"/>
    </location>
    <ligand>
        <name>Mg(2+)</name>
        <dbReference type="ChEBI" id="CHEBI:18420"/>
    </ligand>
</feature>
<protein>
    <recommendedName>
        <fullName evidence="14 15">Dihydroxy-acid dehydratase</fullName>
        <shortName evidence="15">DAD</shortName>
        <ecNumber evidence="14 15">4.2.1.9</ecNumber>
    </recommendedName>
</protein>
<evidence type="ECO:0000256" key="1">
    <source>
        <dbReference type="ARBA" id="ARBA00001946"/>
    </source>
</evidence>
<dbReference type="InterPro" id="IPR056740">
    <property type="entry name" value="ILV_EDD_C"/>
</dbReference>
<evidence type="ECO:0000313" key="18">
    <source>
        <dbReference type="EMBL" id="RBW69480.1"/>
    </source>
</evidence>
<dbReference type="OrthoDB" id="9807077at2"/>
<feature type="binding site" evidence="15">
    <location>
        <position position="132"/>
    </location>
    <ligand>
        <name>Mg(2+)</name>
        <dbReference type="ChEBI" id="CHEBI:18420"/>
    </ligand>
</feature>
<evidence type="ECO:0000256" key="6">
    <source>
        <dbReference type="ARBA" id="ARBA00022842"/>
    </source>
</evidence>
<proteinExistence type="inferred from homology"/>
<dbReference type="NCBIfam" id="TIGR00110">
    <property type="entry name" value="ilvD"/>
    <property type="match status" value="1"/>
</dbReference>
<evidence type="ECO:0000256" key="3">
    <source>
        <dbReference type="ARBA" id="ARBA00022605"/>
    </source>
</evidence>
<dbReference type="PANTHER" id="PTHR21000">
    <property type="entry name" value="DIHYDROXY-ACID DEHYDRATASE DAD"/>
    <property type="match status" value="1"/>
</dbReference>
<evidence type="ECO:0000256" key="7">
    <source>
        <dbReference type="ARBA" id="ARBA00023004"/>
    </source>
</evidence>
<comment type="caution">
    <text evidence="15">Lacks conserved residue(s) required for the propagation of feature annotation.</text>
</comment>
<dbReference type="UniPathway" id="UPA00047">
    <property type="reaction ID" value="UER00057"/>
</dbReference>
<evidence type="ECO:0000256" key="15">
    <source>
        <dbReference type="HAMAP-Rule" id="MF_00012"/>
    </source>
</evidence>
<dbReference type="InterPro" id="IPR004404">
    <property type="entry name" value="DihydroxyA_deHydtase"/>
</dbReference>
<dbReference type="InterPro" id="IPR042096">
    <property type="entry name" value="Dihydro-acid_dehy_C"/>
</dbReference>
<keyword evidence="9 15" id="KW-0456">Lyase</keyword>
<keyword evidence="19" id="KW-1185">Reference proteome</keyword>
<feature type="binding site" evidence="15">
    <location>
        <position position="58"/>
    </location>
    <ligand>
        <name>[2Fe-2S] cluster</name>
        <dbReference type="ChEBI" id="CHEBI:190135"/>
    </ligand>
</feature>
<keyword evidence="3 15" id="KW-0028">Amino-acid biosynthesis</keyword>
<dbReference type="FunFam" id="3.50.30.80:FF:000001">
    <property type="entry name" value="Dihydroxy-acid dehydratase"/>
    <property type="match status" value="1"/>
</dbReference>
<dbReference type="Proteomes" id="UP000253314">
    <property type="component" value="Unassembled WGS sequence"/>
</dbReference>
<keyword evidence="7 15" id="KW-0408">Iron</keyword>
<evidence type="ECO:0000256" key="10">
    <source>
        <dbReference type="ARBA" id="ARBA00023304"/>
    </source>
</evidence>
<accession>A0A366XSX6</accession>
<evidence type="ECO:0000256" key="5">
    <source>
        <dbReference type="ARBA" id="ARBA00022723"/>
    </source>
</evidence>
<dbReference type="HAMAP" id="MF_00012">
    <property type="entry name" value="IlvD"/>
    <property type="match status" value="1"/>
</dbReference>
<dbReference type="GO" id="GO:0004160">
    <property type="term" value="F:dihydroxy-acid dehydratase activity"/>
    <property type="evidence" value="ECO:0007669"/>
    <property type="project" value="UniProtKB-UniRule"/>
</dbReference>
<dbReference type="InterPro" id="IPR050165">
    <property type="entry name" value="DHAD_IlvD/Edd"/>
</dbReference>
<dbReference type="EMBL" id="QOCW01000010">
    <property type="protein sequence ID" value="RBW69480.1"/>
    <property type="molecule type" value="Genomic_DNA"/>
</dbReference>
<dbReference type="RefSeq" id="WP_113806170.1">
    <property type="nucleotide sequence ID" value="NZ_QOCW01000010.1"/>
</dbReference>
<feature type="modified residue" description="N6-carboxylysine" evidence="15">
    <location>
        <position position="133"/>
    </location>
</feature>
<dbReference type="Pfam" id="PF24877">
    <property type="entry name" value="ILV_EDD_C"/>
    <property type="match status" value="1"/>
</dbReference>
<comment type="catalytic activity">
    <reaction evidence="11">
        <text>(2R)-2,3-dihydroxy-3-methylbutanoate = 3-methyl-2-oxobutanoate + H2O</text>
        <dbReference type="Rhea" id="RHEA:24809"/>
        <dbReference type="ChEBI" id="CHEBI:11851"/>
        <dbReference type="ChEBI" id="CHEBI:15377"/>
        <dbReference type="ChEBI" id="CHEBI:49072"/>
        <dbReference type="EC" id="4.2.1.9"/>
    </reaction>
    <physiologicalReaction direction="left-to-right" evidence="11">
        <dbReference type="Rhea" id="RHEA:24810"/>
    </physiologicalReaction>
</comment>
<comment type="caution">
    <text evidence="18">The sequence shown here is derived from an EMBL/GenBank/DDBJ whole genome shotgun (WGS) entry which is preliminary data.</text>
</comment>
<comment type="subunit">
    <text evidence="15">Homodimer.</text>
</comment>
<comment type="similarity">
    <text evidence="2 15">Belongs to the IlvD/Edd family.</text>
</comment>
<dbReference type="EC" id="4.2.1.9" evidence="14 15"/>
<dbReference type="PROSITE" id="PS00887">
    <property type="entry name" value="ILVD_EDD_2"/>
    <property type="match status" value="1"/>
</dbReference>
<dbReference type="SUPFAM" id="SSF143975">
    <property type="entry name" value="IlvD/EDD N-terminal domain-like"/>
    <property type="match status" value="1"/>
</dbReference>
<reference evidence="18 19" key="1">
    <citation type="submission" date="2018-07" db="EMBL/GenBank/DDBJ databases">
        <title>Lottiidibacillus patelloidae gen. nov., sp. nov., isolated from the intestinal tract of a marine limpet and the reclassification of B. taeanensis BH030017T, B. algicola KMM 3737T and B. hwajinpoensis SW-72T as genus Lottiidibacillus.</title>
        <authorList>
            <person name="Liu R."/>
            <person name="Huang Z."/>
        </authorList>
    </citation>
    <scope>NUCLEOTIDE SEQUENCE [LARGE SCALE GENOMIC DNA]</scope>
    <source>
        <strain evidence="18 19">BH030017</strain>
    </source>
</reference>
<name>A0A366XSX6_9BACI</name>
<comment type="pathway">
    <text evidence="12 15">Amino-acid biosynthesis; L-valine biosynthesis; L-valine from pyruvate: step 3/4.</text>
</comment>
<dbReference type="GO" id="GO:0000287">
    <property type="term" value="F:magnesium ion binding"/>
    <property type="evidence" value="ECO:0007669"/>
    <property type="project" value="UniProtKB-UniRule"/>
</dbReference>
<evidence type="ECO:0000256" key="13">
    <source>
        <dbReference type="ARBA" id="ARBA00029437"/>
    </source>
</evidence>
<feature type="binding site" evidence="15">
    <location>
        <position position="454"/>
    </location>
    <ligand>
        <name>Mg(2+)</name>
        <dbReference type="ChEBI" id="CHEBI:18420"/>
    </ligand>
</feature>
<evidence type="ECO:0000256" key="9">
    <source>
        <dbReference type="ARBA" id="ARBA00023239"/>
    </source>
</evidence>
<comment type="catalytic activity">
    <reaction evidence="15">
        <text>(2R,3R)-2,3-dihydroxy-3-methylpentanoate = (S)-3-methyl-2-oxopentanoate + H2O</text>
        <dbReference type="Rhea" id="RHEA:27694"/>
        <dbReference type="ChEBI" id="CHEBI:15377"/>
        <dbReference type="ChEBI" id="CHEBI:35146"/>
        <dbReference type="ChEBI" id="CHEBI:49258"/>
        <dbReference type="EC" id="4.2.1.9"/>
    </reaction>
</comment>
<evidence type="ECO:0000256" key="2">
    <source>
        <dbReference type="ARBA" id="ARBA00006486"/>
    </source>
</evidence>
<sequence>MSNNTSESQDLRIRSKVISEGTNRTANRAMLRAVGFADEDFKKPMIGVASTWSEVTPCNIHIDKLAIAAKTGAKEGGGAPMIFNTITVSDGISMGTPGMRYSLPSREVIADSIETVVGGENLDGFVAIGGCDKNMPGCMIAIGRAEVPAVFVYGGTINPGKLHGKDIDIVSAFEGVGQYNKGLIDKEELHEIECHACPGAGSCGGMYTANTMASAIEAMGMSLPGSSSNPAESSYKEEDCFKAGDAVLNLLRQDIYPKDIMTKKAFENAITVVMALGGSTNAVLHLLAIANAVEVELSLDDFDRIRKKVPHIADLKPSGKYVMKDLHDVGGVPAVMKELLKAGLLHGDCLTVTGKTLAENLEEMPGLAKDQDVIKPLDKPLKEEGPLVILKGNLAPEGAVAKMSGLKVKTHTGPARVFDSEEEATNALLNDEIQPGDVLVIRYVGPKGGPGMAEMLSITAILIGKGLGEEVGLLTDGRFSGGSHGLVVGHIAPEAQVGGPIAFLQDGDAVTIDSIKQELSFKITEEEYERRKKEWVQPPLKVTKGILGKYAKLASSASKGAVTDLTE</sequence>
<keyword evidence="4 15" id="KW-0001">2Fe-2S</keyword>
<dbReference type="GO" id="GO:0051537">
    <property type="term" value="F:2 iron, 2 sulfur cluster binding"/>
    <property type="evidence" value="ECO:0007669"/>
    <property type="project" value="UniProtKB-UniRule"/>
</dbReference>
<keyword evidence="10 15" id="KW-0100">Branched-chain amino acid biosynthesis</keyword>
<dbReference type="GO" id="GO:0009099">
    <property type="term" value="P:L-valine biosynthetic process"/>
    <property type="evidence" value="ECO:0007669"/>
    <property type="project" value="UniProtKB-UniRule"/>
</dbReference>
<evidence type="ECO:0000256" key="4">
    <source>
        <dbReference type="ARBA" id="ARBA00022714"/>
    </source>
</evidence>
<dbReference type="NCBIfam" id="NF002068">
    <property type="entry name" value="PRK00911.1"/>
    <property type="match status" value="1"/>
</dbReference>
<keyword evidence="6 15" id="KW-0460">Magnesium</keyword>
<dbReference type="UniPathway" id="UPA00049">
    <property type="reaction ID" value="UER00061"/>
</dbReference>
<evidence type="ECO:0000256" key="8">
    <source>
        <dbReference type="ARBA" id="ARBA00023014"/>
    </source>
</evidence>
<comment type="pathway">
    <text evidence="13 15">Amino-acid biosynthesis; L-isoleucine biosynthesis; L-isoleucine from 2-oxobutanoate: step 3/4.</text>
</comment>
<evidence type="ECO:0000313" key="19">
    <source>
        <dbReference type="Proteomes" id="UP000253314"/>
    </source>
</evidence>
<dbReference type="GO" id="GO:0009097">
    <property type="term" value="P:isoleucine biosynthetic process"/>
    <property type="evidence" value="ECO:0007669"/>
    <property type="project" value="UniProtKB-UniRule"/>
</dbReference>
<evidence type="ECO:0000259" key="17">
    <source>
        <dbReference type="Pfam" id="PF24877"/>
    </source>
</evidence>
<dbReference type="PROSITE" id="PS00886">
    <property type="entry name" value="ILVD_EDD_1"/>
    <property type="match status" value="1"/>
</dbReference>
<feature type="active site" description="Proton acceptor" evidence="15">
    <location>
        <position position="480"/>
    </location>
</feature>
<comment type="function">
    <text evidence="15">Functions in the biosynthesis of branched-chain amino acids. Catalyzes the dehydration of (2R,3R)-2,3-dihydroxy-3-methylpentanoate (2,3-dihydroxy-3-methylvalerate) into 2-oxo-3-methylpentanoate (2-oxo-3-methylvalerate) and of (2R)-2,3-dihydroxy-3-methylbutanoate (2,3-dihydroxyisovalerate) into 2-oxo-3-methylbutanoate (2-oxoisovalerate), the penultimate precursor to L-isoleucine and L-valine, respectively.</text>
</comment>
<dbReference type="AlphaFoldDB" id="A0A366XSX6"/>
<dbReference type="PANTHER" id="PTHR21000:SF5">
    <property type="entry name" value="DIHYDROXY-ACID DEHYDRATASE, MITOCHONDRIAL"/>
    <property type="match status" value="1"/>
</dbReference>